<evidence type="ECO:0000313" key="1">
    <source>
        <dbReference type="EMBL" id="MCK9688905.1"/>
    </source>
</evidence>
<proteinExistence type="predicted"/>
<reference evidence="1" key="1">
    <citation type="submission" date="2021-11" db="EMBL/GenBank/DDBJ databases">
        <title>BS-T2-15 a new species belonging to the Comamonadaceae family isolated from the soil of a French oak forest.</title>
        <authorList>
            <person name="Mieszkin S."/>
            <person name="Alain K."/>
        </authorList>
    </citation>
    <scope>NUCLEOTIDE SEQUENCE</scope>
    <source>
        <strain evidence="1">BS-T2-15</strain>
    </source>
</reference>
<dbReference type="Proteomes" id="UP001139353">
    <property type="component" value="Unassembled WGS sequence"/>
</dbReference>
<protein>
    <submittedName>
        <fullName evidence="1">Uncharacterized protein</fullName>
    </submittedName>
</protein>
<keyword evidence="2" id="KW-1185">Reference proteome</keyword>
<gene>
    <name evidence="1" type="ORF">LPC04_24585</name>
</gene>
<organism evidence="1 2">
    <name type="scientific">Scleromatobacter humisilvae</name>
    <dbReference type="NCBI Taxonomy" id="2897159"/>
    <lineage>
        <taxon>Bacteria</taxon>
        <taxon>Pseudomonadati</taxon>
        <taxon>Pseudomonadota</taxon>
        <taxon>Betaproteobacteria</taxon>
        <taxon>Burkholderiales</taxon>
        <taxon>Sphaerotilaceae</taxon>
        <taxon>Scleromatobacter</taxon>
    </lineage>
</organism>
<dbReference type="Gene3D" id="1.20.5.780">
    <property type="entry name" value="Single helix bin"/>
    <property type="match status" value="1"/>
</dbReference>
<dbReference type="AlphaFoldDB" id="A0A9X1YNT5"/>
<accession>A0A9X1YNT5</accession>
<name>A0A9X1YNT5_9BURK</name>
<evidence type="ECO:0000313" key="2">
    <source>
        <dbReference type="Proteomes" id="UP001139353"/>
    </source>
</evidence>
<dbReference type="EMBL" id="JAJLJH010000011">
    <property type="protein sequence ID" value="MCK9688905.1"/>
    <property type="molecule type" value="Genomic_DNA"/>
</dbReference>
<dbReference type="RefSeq" id="WP_275684956.1">
    <property type="nucleotide sequence ID" value="NZ_JAJLJH010000011.1"/>
</dbReference>
<comment type="caution">
    <text evidence="1">The sequence shown here is derived from an EMBL/GenBank/DDBJ whole genome shotgun (WGS) entry which is preliminary data.</text>
</comment>
<sequence>MQTNLVDIDISITDELLDLVVRAAAASNIAPEAFILAAAIRAACELLAAQTDLGGQDAG</sequence>